<gene>
    <name evidence="1" type="ORF">GRD59_05175</name>
</gene>
<dbReference type="EMBL" id="DABAOZ010000004">
    <property type="protein sequence ID" value="HAH1872382.1"/>
    <property type="molecule type" value="Genomic_DNA"/>
</dbReference>
<proteinExistence type="predicted"/>
<name>A0A775YRX8_ECOLX</name>
<comment type="caution">
    <text evidence="1">The sequence shown here is derived from an EMBL/GenBank/DDBJ whole genome shotgun (WGS) entry which is preliminary data.</text>
</comment>
<dbReference type="AlphaFoldDB" id="A0A775YRX8"/>
<sequence length="289" mass="33621">MTLRLIKYIFQIEMQRMCFKMFTFCFELNTKMKKFKKHCIGCDKKMKNPTKEHFWPKWLIKHTKMEKHKIAWFNGKRIPPLTATIPLCAECNSELGGKLEDPMKNHLIDIESGKGISDNEAEIFIRWAWKMEGFSWRLVLPDGNYSSVYTVKDRVLKKIDQIRGELVLAIALVEDAYEGREYLPMGLCNFNEVNAIIVSGVIGHVAFIVLTEDQIGKLPINYSYYRLNPLRDNLGDAKLFYPAIGFKTFRQAQNLTRDAAQLISYSLDKEKGDIFKQIEREENGNVIVY</sequence>
<protein>
    <recommendedName>
        <fullName evidence="2">HNH endonuclease</fullName>
    </recommendedName>
</protein>
<accession>A0A775YRX8</accession>
<reference evidence="1" key="2">
    <citation type="submission" date="2019-12" db="EMBL/GenBank/DDBJ databases">
        <authorList>
            <consortium name="NCBI Pathogen Detection Project"/>
        </authorList>
    </citation>
    <scope>NUCLEOTIDE SEQUENCE</scope>
    <source>
        <strain evidence="1">EC00748</strain>
    </source>
</reference>
<organism evidence="1">
    <name type="scientific">Escherichia coli</name>
    <dbReference type="NCBI Taxonomy" id="562"/>
    <lineage>
        <taxon>Bacteria</taxon>
        <taxon>Pseudomonadati</taxon>
        <taxon>Pseudomonadota</taxon>
        <taxon>Gammaproteobacteria</taxon>
        <taxon>Enterobacterales</taxon>
        <taxon>Enterobacteriaceae</taxon>
        <taxon>Escherichia</taxon>
    </lineage>
</organism>
<evidence type="ECO:0000313" key="1">
    <source>
        <dbReference type="EMBL" id="HAH1872382.1"/>
    </source>
</evidence>
<reference evidence="1" key="1">
    <citation type="journal article" date="2018" name="Genome Biol.">
        <title>SKESA: strategic k-mer extension for scrupulous assemblies.</title>
        <authorList>
            <person name="Souvorov A."/>
            <person name="Agarwala R."/>
            <person name="Lipman D.J."/>
        </authorList>
    </citation>
    <scope>NUCLEOTIDE SEQUENCE</scope>
    <source>
        <strain evidence="1">EC00748</strain>
    </source>
</reference>
<evidence type="ECO:0008006" key="2">
    <source>
        <dbReference type="Google" id="ProtNLM"/>
    </source>
</evidence>